<dbReference type="SMART" id="SM00382">
    <property type="entry name" value="AAA"/>
    <property type="match status" value="1"/>
</dbReference>
<evidence type="ECO:0000256" key="3">
    <source>
        <dbReference type="ARBA" id="ARBA00038088"/>
    </source>
</evidence>
<organism evidence="6 7">
    <name type="scientific">Anaerobaca lacustris</name>
    <dbReference type="NCBI Taxonomy" id="3044600"/>
    <lineage>
        <taxon>Bacteria</taxon>
        <taxon>Pseudomonadati</taxon>
        <taxon>Planctomycetota</taxon>
        <taxon>Phycisphaerae</taxon>
        <taxon>Sedimentisphaerales</taxon>
        <taxon>Anaerobacaceae</taxon>
        <taxon>Anaerobaca</taxon>
    </lineage>
</organism>
<gene>
    <name evidence="6" type="ORF">QJ522_01255</name>
</gene>
<protein>
    <recommendedName>
        <fullName evidence="4">Uncharacterized AAA domain-containing protein ycf46</fullName>
    </recommendedName>
</protein>
<dbReference type="InterPro" id="IPR003959">
    <property type="entry name" value="ATPase_AAA_core"/>
</dbReference>
<name>A0AAW6TVW8_9BACT</name>
<dbReference type="PANTHER" id="PTHR42960:SF1">
    <property type="entry name" value="YCF46 PROTEIN"/>
    <property type="match status" value="1"/>
</dbReference>
<keyword evidence="1" id="KW-0547">Nucleotide-binding</keyword>
<evidence type="ECO:0000256" key="4">
    <source>
        <dbReference type="ARBA" id="ARBA00040480"/>
    </source>
</evidence>
<dbReference type="Pfam" id="PF00004">
    <property type="entry name" value="AAA"/>
    <property type="match status" value="1"/>
</dbReference>
<proteinExistence type="inferred from homology"/>
<dbReference type="Gene3D" id="3.40.50.300">
    <property type="entry name" value="P-loop containing nucleotide triphosphate hydrolases"/>
    <property type="match status" value="1"/>
</dbReference>
<evidence type="ECO:0000259" key="5">
    <source>
        <dbReference type="SMART" id="SM00382"/>
    </source>
</evidence>
<feature type="domain" description="AAA+ ATPase" evidence="5">
    <location>
        <begin position="264"/>
        <end position="400"/>
    </location>
</feature>
<dbReference type="InterPro" id="IPR003593">
    <property type="entry name" value="AAA+_ATPase"/>
</dbReference>
<dbReference type="RefSeq" id="WP_349243064.1">
    <property type="nucleotide sequence ID" value="NZ_JASCXX010000001.1"/>
</dbReference>
<evidence type="ECO:0000256" key="2">
    <source>
        <dbReference type="ARBA" id="ARBA00022840"/>
    </source>
</evidence>
<comment type="caution">
    <text evidence="6">The sequence shown here is derived from an EMBL/GenBank/DDBJ whole genome shotgun (WGS) entry which is preliminary data.</text>
</comment>
<sequence length="495" mass="54635">MNDCERLEQLIEGGDGCLSIVTHEEHCALEIVRKSAEKLRRDMWVWSIAEGVRDGLIDGGPAIANTDGPTAGLTNLSQARPGSLCVTLDLAEHLKGGKALRILREMIDSLDRTGLTLVMIDHTDRLPDAIKAYTRPFEISFPDEKELLQIIRGTLQRLRRKKPIEIGITQKGLDTIVRNLRGLTRRQAMRIISDAVAADQRFSDDDINVVIANKRRMVQQGGLLEYIQTPLDLSEIGGMNRLKTWLNQRLDVFSTEARAFGLVPPKGVLMLGVQGAGKSLCAKAIATAWHQPLLRLDPGTLYASFIGESEHNLRNALKQTEMMAPVILWIDEIEKAFASAASRSADGGLSQRMFGTLLTWLQEHEAPVFTVATANDIEALPPELLRKGRFDEIFFVDLPAAAVRQQIFAIHLRKRGRDPEKFDLAALGEASEGYSGAEIEQAVTSALHTAYADKADLDTERLIAAVKVSPPLSVTMAEKVRALRQWGQGRCVPAD</sequence>
<dbReference type="EMBL" id="JASCXX010000001">
    <property type="protein sequence ID" value="MDI6447654.1"/>
    <property type="molecule type" value="Genomic_DNA"/>
</dbReference>
<evidence type="ECO:0000313" key="6">
    <source>
        <dbReference type="EMBL" id="MDI6447654.1"/>
    </source>
</evidence>
<dbReference type="InterPro" id="IPR052381">
    <property type="entry name" value="AAA_domain_protein"/>
</dbReference>
<dbReference type="AlphaFoldDB" id="A0AAW6TVW8"/>
<evidence type="ECO:0000256" key="1">
    <source>
        <dbReference type="ARBA" id="ARBA00022741"/>
    </source>
</evidence>
<dbReference type="GO" id="GO:0005524">
    <property type="term" value="F:ATP binding"/>
    <property type="evidence" value="ECO:0007669"/>
    <property type="project" value="UniProtKB-KW"/>
</dbReference>
<dbReference type="GO" id="GO:0016887">
    <property type="term" value="F:ATP hydrolysis activity"/>
    <property type="evidence" value="ECO:0007669"/>
    <property type="project" value="InterPro"/>
</dbReference>
<dbReference type="PANTHER" id="PTHR42960">
    <property type="entry name" value="YCF46 PROTEIN"/>
    <property type="match status" value="1"/>
</dbReference>
<keyword evidence="2" id="KW-0067">ATP-binding</keyword>
<dbReference type="InterPro" id="IPR027417">
    <property type="entry name" value="P-loop_NTPase"/>
</dbReference>
<comment type="similarity">
    <text evidence="3">Belongs to the AAA ATPase family. Highly divergent.</text>
</comment>
<dbReference type="SUPFAM" id="SSF52540">
    <property type="entry name" value="P-loop containing nucleoside triphosphate hydrolases"/>
    <property type="match status" value="2"/>
</dbReference>
<dbReference type="Gene3D" id="1.10.8.60">
    <property type="match status" value="1"/>
</dbReference>
<accession>A0AAW6TVW8</accession>
<reference evidence="6" key="1">
    <citation type="submission" date="2023-05" db="EMBL/GenBank/DDBJ databases">
        <title>Anaerotaeda fermentans gen. nov., sp. nov., a novel anaerobic planctomycete of the new family within the order Sedimentisphaerales isolated from Taman Peninsula, Russia.</title>
        <authorList>
            <person name="Khomyakova M.A."/>
            <person name="Merkel A.Y."/>
            <person name="Slobodkin A.I."/>
        </authorList>
    </citation>
    <scope>NUCLEOTIDE SEQUENCE</scope>
    <source>
        <strain evidence="6">M17dextr</strain>
    </source>
</reference>
<dbReference type="Proteomes" id="UP001431776">
    <property type="component" value="Unassembled WGS sequence"/>
</dbReference>
<keyword evidence="7" id="KW-1185">Reference proteome</keyword>
<evidence type="ECO:0000313" key="7">
    <source>
        <dbReference type="Proteomes" id="UP001431776"/>
    </source>
</evidence>